<organism evidence="1 2">
    <name type="scientific">Cichorium intybus</name>
    <name type="common">Chicory</name>
    <dbReference type="NCBI Taxonomy" id="13427"/>
    <lineage>
        <taxon>Eukaryota</taxon>
        <taxon>Viridiplantae</taxon>
        <taxon>Streptophyta</taxon>
        <taxon>Embryophyta</taxon>
        <taxon>Tracheophyta</taxon>
        <taxon>Spermatophyta</taxon>
        <taxon>Magnoliopsida</taxon>
        <taxon>eudicotyledons</taxon>
        <taxon>Gunneridae</taxon>
        <taxon>Pentapetalae</taxon>
        <taxon>asterids</taxon>
        <taxon>campanulids</taxon>
        <taxon>Asterales</taxon>
        <taxon>Asteraceae</taxon>
        <taxon>Cichorioideae</taxon>
        <taxon>Cichorieae</taxon>
        <taxon>Cichoriinae</taxon>
        <taxon>Cichorium</taxon>
    </lineage>
</organism>
<reference evidence="1 2" key="2">
    <citation type="journal article" date="2022" name="Mol. Ecol. Resour.">
        <title>The genomes of chicory, endive, great burdock and yacon provide insights into Asteraceae paleo-polyploidization history and plant inulin production.</title>
        <authorList>
            <person name="Fan W."/>
            <person name="Wang S."/>
            <person name="Wang H."/>
            <person name="Wang A."/>
            <person name="Jiang F."/>
            <person name="Liu H."/>
            <person name="Zhao H."/>
            <person name="Xu D."/>
            <person name="Zhang Y."/>
        </authorList>
    </citation>
    <scope>NUCLEOTIDE SEQUENCE [LARGE SCALE GENOMIC DNA]</scope>
    <source>
        <strain evidence="2">cv. Punajuju</strain>
        <tissue evidence="1">Leaves</tissue>
    </source>
</reference>
<dbReference type="EMBL" id="CM042012">
    <property type="protein sequence ID" value="KAI3752940.1"/>
    <property type="molecule type" value="Genomic_DNA"/>
</dbReference>
<keyword evidence="2" id="KW-1185">Reference proteome</keyword>
<proteinExistence type="predicted"/>
<name>A0ACB9E276_CICIN</name>
<gene>
    <name evidence="1" type="ORF">L2E82_24983</name>
</gene>
<comment type="caution">
    <text evidence="1">The sequence shown here is derived from an EMBL/GenBank/DDBJ whole genome shotgun (WGS) entry which is preliminary data.</text>
</comment>
<evidence type="ECO:0000313" key="2">
    <source>
        <dbReference type="Proteomes" id="UP001055811"/>
    </source>
</evidence>
<dbReference type="Proteomes" id="UP001055811">
    <property type="component" value="Linkage Group LG04"/>
</dbReference>
<evidence type="ECO:0000313" key="1">
    <source>
        <dbReference type="EMBL" id="KAI3752940.1"/>
    </source>
</evidence>
<accession>A0ACB9E276</accession>
<sequence length="602" mass="67851">MANPVASRVDEVEGSLGIVQTEIEVVQNEIGSLKDEVQKMMKQIEILVGRSEVSPPETTIPLNLVEGTTIQRENTNYRTDNGDGDLNRVYANKGIKLEIPVFDGKQTSAGSLCDQFLALKQEESVEDYRKRYVSLAAHLEGISEEVLLSHFINGLVPAINAEVRLMSPINLLDAMEIASKLEDKNRIINSDHEIGVTNINQSQFGFNESNNQSTMNTTKDRTVGEFQKLSDQESQLKLPWLKTQISPALVSLAKEHASYSDLIDSKADMGALLLNLLSKYSEAFSSMIDGKNEDMSTSELSGGSRIHYIFQSIFVKSLQEIDPCEDLTDDDIRTSIQNATGSRSALFVPEVPFEMLIRKQVARLLDPSLQCARFVYYELIKMSHHLMVKEVQKFPIVRKQMEDIIESFLQNGLQPSQSMIGHLVQMEMDYINTSHPKFIGWSKAVEIAIQQVKSSRVATTNPKQKHNKGDIEKETSARTSWVISSIFGRSDSQTSVKENSPDNMSSEPIENINYASSIIHLKEPPENLRPSDSGSEHEAIGIEVTRMLITSYYDIVRKNIQDSVPKAIMHFLVNPIKRELHNVLIRKLYRDDLFEKMLQEKP</sequence>
<reference evidence="2" key="1">
    <citation type="journal article" date="2022" name="Mol. Ecol. Resour.">
        <title>The genomes of chicory, endive, great burdock and yacon provide insights into Asteraceae palaeo-polyploidization history and plant inulin production.</title>
        <authorList>
            <person name="Fan W."/>
            <person name="Wang S."/>
            <person name="Wang H."/>
            <person name="Wang A."/>
            <person name="Jiang F."/>
            <person name="Liu H."/>
            <person name="Zhao H."/>
            <person name="Xu D."/>
            <person name="Zhang Y."/>
        </authorList>
    </citation>
    <scope>NUCLEOTIDE SEQUENCE [LARGE SCALE GENOMIC DNA]</scope>
    <source>
        <strain evidence="2">cv. Punajuju</strain>
    </source>
</reference>
<protein>
    <submittedName>
        <fullName evidence="1">Uncharacterized protein</fullName>
    </submittedName>
</protein>